<dbReference type="OrthoDB" id="8635217at2"/>
<dbReference type="SUPFAM" id="SSF54427">
    <property type="entry name" value="NTF2-like"/>
    <property type="match status" value="1"/>
</dbReference>
<dbReference type="RefSeq" id="WP_055121233.1">
    <property type="nucleotide sequence ID" value="NZ_CXWA01000014.1"/>
</dbReference>
<gene>
    <name evidence="3" type="ORF">LA5096_05990</name>
</gene>
<reference evidence="4" key="1">
    <citation type="submission" date="2015-07" db="EMBL/GenBank/DDBJ databases">
        <authorList>
            <person name="Rodrigo-Torres Lidia"/>
            <person name="Arahal R.David."/>
        </authorList>
    </citation>
    <scope>NUCLEOTIDE SEQUENCE [LARGE SCALE GENOMIC DNA]</scope>
    <source>
        <strain evidence="4">CECT 5096</strain>
    </source>
</reference>
<evidence type="ECO:0000313" key="3">
    <source>
        <dbReference type="EMBL" id="CTQ79059.1"/>
    </source>
</evidence>
<evidence type="ECO:0000256" key="1">
    <source>
        <dbReference type="ARBA" id="ARBA00023235"/>
    </source>
</evidence>
<proteinExistence type="predicted"/>
<organism evidence="3 4">
    <name type="scientific">Roseibium album</name>
    <dbReference type="NCBI Taxonomy" id="311410"/>
    <lineage>
        <taxon>Bacteria</taxon>
        <taxon>Pseudomonadati</taxon>
        <taxon>Pseudomonadota</taxon>
        <taxon>Alphaproteobacteria</taxon>
        <taxon>Hyphomicrobiales</taxon>
        <taxon>Stappiaceae</taxon>
        <taxon>Roseibium</taxon>
    </lineage>
</organism>
<dbReference type="GO" id="GO:0016853">
    <property type="term" value="F:isomerase activity"/>
    <property type="evidence" value="ECO:0007669"/>
    <property type="project" value="UniProtKB-KW"/>
</dbReference>
<dbReference type="EMBL" id="CXWC01000017">
    <property type="protein sequence ID" value="CTQ79059.1"/>
    <property type="molecule type" value="Genomic_DNA"/>
</dbReference>
<dbReference type="GeneID" id="97673220"/>
<dbReference type="InterPro" id="IPR004370">
    <property type="entry name" value="4-OT-like_dom"/>
</dbReference>
<dbReference type="SUPFAM" id="SSF55331">
    <property type="entry name" value="Tautomerase/MIF"/>
    <property type="match status" value="1"/>
</dbReference>
<dbReference type="InterPro" id="IPR032710">
    <property type="entry name" value="NTF2-like_dom_sf"/>
</dbReference>
<evidence type="ECO:0000259" key="2">
    <source>
        <dbReference type="Pfam" id="PF01361"/>
    </source>
</evidence>
<name>A0A0M7B1E5_9HYPH</name>
<dbReference type="AlphaFoldDB" id="A0A0M7B1E5"/>
<dbReference type="InterPro" id="IPR014347">
    <property type="entry name" value="Tautomerase/MIF_sf"/>
</dbReference>
<sequence>MPIVELHLLQGYGSEEKRRLHDGLTDAVRLVVPALPDAITVLIHEMEPDNYSRGRKHRVGAPALKDPGNIVKRYLKAMEARDFDSARSMLGEGFSMQFPGAEPMASLKELLDWAGPRYRIVKKTYDGFDVMQSSGPEALVYCRGNLSGEWPDGTAFDSIRFIDRFEIEGEKIMRQDVWNDIAEARAKA</sequence>
<protein>
    <submittedName>
        <fullName evidence="3">4-oxalocrotonate tautomerase</fullName>
    </submittedName>
</protein>
<dbReference type="Gene3D" id="3.30.429.10">
    <property type="entry name" value="Macrophage Migration Inhibitory Factor"/>
    <property type="match status" value="1"/>
</dbReference>
<dbReference type="STRING" id="311410.LA5095_05740"/>
<dbReference type="Gene3D" id="3.10.450.50">
    <property type="match status" value="1"/>
</dbReference>
<accession>A0A0M7B1E5</accession>
<dbReference type="Pfam" id="PF01361">
    <property type="entry name" value="Tautomerase"/>
    <property type="match status" value="1"/>
</dbReference>
<dbReference type="Proteomes" id="UP000049983">
    <property type="component" value="Unassembled WGS sequence"/>
</dbReference>
<feature type="domain" description="4-oxalocrotonate tautomerase-like" evidence="2">
    <location>
        <begin position="2"/>
        <end position="53"/>
    </location>
</feature>
<keyword evidence="4" id="KW-1185">Reference proteome</keyword>
<keyword evidence="1" id="KW-0413">Isomerase</keyword>
<evidence type="ECO:0000313" key="4">
    <source>
        <dbReference type="Proteomes" id="UP000049983"/>
    </source>
</evidence>